<accession>A0A2V3IIQ7</accession>
<reference evidence="7 8" key="1">
    <citation type="journal article" date="2018" name="Mol. Biol. Evol.">
        <title>Analysis of the draft genome of the red seaweed Gracilariopsis chorda provides insights into genome size evolution in Rhodophyta.</title>
        <authorList>
            <person name="Lee J."/>
            <person name="Yang E.C."/>
            <person name="Graf L."/>
            <person name="Yang J.H."/>
            <person name="Qiu H."/>
            <person name="Zel Zion U."/>
            <person name="Chan C.X."/>
            <person name="Stephens T.G."/>
            <person name="Weber A.P.M."/>
            <person name="Boo G.H."/>
            <person name="Boo S.M."/>
            <person name="Kim K.M."/>
            <person name="Shin Y."/>
            <person name="Jung M."/>
            <person name="Lee S.J."/>
            <person name="Yim H.S."/>
            <person name="Lee J.H."/>
            <person name="Bhattacharya D."/>
            <person name="Yoon H.S."/>
        </authorList>
    </citation>
    <scope>NUCLEOTIDE SEQUENCE [LARGE SCALE GENOMIC DNA]</scope>
    <source>
        <strain evidence="7 8">SKKU-2015</strain>
        <tissue evidence="7">Whole body</tissue>
    </source>
</reference>
<feature type="domain" description="PPIase FKBP-type" evidence="6">
    <location>
        <begin position="83"/>
        <end position="175"/>
    </location>
</feature>
<keyword evidence="8" id="KW-1185">Reference proteome</keyword>
<dbReference type="GO" id="GO:0003755">
    <property type="term" value="F:peptidyl-prolyl cis-trans isomerase activity"/>
    <property type="evidence" value="ECO:0007669"/>
    <property type="project" value="UniProtKB-KW"/>
</dbReference>
<proteinExistence type="predicted"/>
<dbReference type="SUPFAM" id="SSF54534">
    <property type="entry name" value="FKBP-like"/>
    <property type="match status" value="1"/>
</dbReference>
<evidence type="ECO:0000256" key="1">
    <source>
        <dbReference type="ARBA" id="ARBA00000971"/>
    </source>
</evidence>
<evidence type="ECO:0000313" key="8">
    <source>
        <dbReference type="Proteomes" id="UP000247409"/>
    </source>
</evidence>
<name>A0A2V3IIQ7_9FLOR</name>
<comment type="caution">
    <text evidence="7">The sequence shown here is derived from an EMBL/GenBank/DDBJ whole genome shotgun (WGS) entry which is preliminary data.</text>
</comment>
<dbReference type="InterPro" id="IPR046357">
    <property type="entry name" value="PPIase_dom_sf"/>
</dbReference>
<evidence type="ECO:0000259" key="6">
    <source>
        <dbReference type="PROSITE" id="PS50059"/>
    </source>
</evidence>
<sequence length="192" mass="20477">MAFVLSMPLAPLKATSPTPLRSPPICASQSVAHARRMNRRTALVTLATSATAFLLSQTANSETTSPLQYKVVQSGSGATPELGDLVGIRFKGSYNGVVFDNLFNEPAPYFYRVGSGTILKGLEEAVLLMKVGDVFEVTLPGELAFGRKGRRASAGKPSIPPNATVSYTIELTTIPGKDEELLESIELNDIGF</sequence>
<dbReference type="Pfam" id="PF00254">
    <property type="entry name" value="FKBP_C"/>
    <property type="match status" value="1"/>
</dbReference>
<dbReference type="Proteomes" id="UP000247409">
    <property type="component" value="Unassembled WGS sequence"/>
</dbReference>
<protein>
    <recommendedName>
        <fullName evidence="2 5">peptidylprolyl isomerase</fullName>
        <ecNumber evidence="2 5">5.2.1.8</ecNumber>
    </recommendedName>
</protein>
<evidence type="ECO:0000256" key="4">
    <source>
        <dbReference type="ARBA" id="ARBA00023235"/>
    </source>
</evidence>
<gene>
    <name evidence="7" type="ORF">BWQ96_08292</name>
</gene>
<evidence type="ECO:0000256" key="5">
    <source>
        <dbReference type="PROSITE-ProRule" id="PRU00277"/>
    </source>
</evidence>
<dbReference type="InterPro" id="IPR001179">
    <property type="entry name" value="PPIase_FKBP_dom"/>
</dbReference>
<dbReference type="STRING" id="448386.A0A2V3IIQ7"/>
<evidence type="ECO:0000256" key="3">
    <source>
        <dbReference type="ARBA" id="ARBA00023110"/>
    </source>
</evidence>
<evidence type="ECO:0000256" key="2">
    <source>
        <dbReference type="ARBA" id="ARBA00013194"/>
    </source>
</evidence>
<dbReference type="EC" id="5.2.1.8" evidence="2 5"/>
<dbReference type="PANTHER" id="PTHR43811:SF17">
    <property type="entry name" value="PEPTIDYL-PROLYL CIS-TRANS ISOMERASE FKBP16-3, CHLOROPLASTIC"/>
    <property type="match status" value="1"/>
</dbReference>
<dbReference type="PROSITE" id="PS50059">
    <property type="entry name" value="FKBP_PPIASE"/>
    <property type="match status" value="1"/>
</dbReference>
<keyword evidence="4 5" id="KW-0413">Isomerase</keyword>
<dbReference type="AlphaFoldDB" id="A0A2V3IIQ7"/>
<dbReference type="Gene3D" id="3.10.50.40">
    <property type="match status" value="1"/>
</dbReference>
<dbReference type="PANTHER" id="PTHR43811">
    <property type="entry name" value="FKBP-TYPE PEPTIDYL-PROLYL CIS-TRANS ISOMERASE FKPA"/>
    <property type="match status" value="1"/>
</dbReference>
<evidence type="ECO:0000313" key="7">
    <source>
        <dbReference type="EMBL" id="PXF41985.1"/>
    </source>
</evidence>
<keyword evidence="3 5" id="KW-0697">Rotamase</keyword>
<dbReference type="EMBL" id="NBIV01000181">
    <property type="protein sequence ID" value="PXF41985.1"/>
    <property type="molecule type" value="Genomic_DNA"/>
</dbReference>
<dbReference type="OrthoDB" id="77911at2759"/>
<organism evidence="7 8">
    <name type="scientific">Gracilariopsis chorda</name>
    <dbReference type="NCBI Taxonomy" id="448386"/>
    <lineage>
        <taxon>Eukaryota</taxon>
        <taxon>Rhodophyta</taxon>
        <taxon>Florideophyceae</taxon>
        <taxon>Rhodymeniophycidae</taxon>
        <taxon>Gracilariales</taxon>
        <taxon>Gracilariaceae</taxon>
        <taxon>Gracilariopsis</taxon>
    </lineage>
</organism>
<comment type="catalytic activity">
    <reaction evidence="1 5">
        <text>[protein]-peptidylproline (omega=180) = [protein]-peptidylproline (omega=0)</text>
        <dbReference type="Rhea" id="RHEA:16237"/>
        <dbReference type="Rhea" id="RHEA-COMP:10747"/>
        <dbReference type="Rhea" id="RHEA-COMP:10748"/>
        <dbReference type="ChEBI" id="CHEBI:83833"/>
        <dbReference type="ChEBI" id="CHEBI:83834"/>
        <dbReference type="EC" id="5.2.1.8"/>
    </reaction>
</comment>